<dbReference type="KEGG" id="amv:ACMV_27740"/>
<proteinExistence type="predicted"/>
<keyword evidence="2" id="KW-1185">Reference proteome</keyword>
<dbReference type="Proteomes" id="UP000007100">
    <property type="component" value="Chromosome"/>
</dbReference>
<dbReference type="AlphaFoldDB" id="F0J3Y0"/>
<dbReference type="EMBL" id="AP012035">
    <property type="protein sequence ID" value="BAJ82121.1"/>
    <property type="molecule type" value="Genomic_DNA"/>
</dbReference>
<name>F0J3Y0_ACIMA</name>
<accession>F0J3Y0</accession>
<dbReference type="RefSeq" id="WP_013640832.1">
    <property type="nucleotide sequence ID" value="NC_015186.1"/>
</dbReference>
<evidence type="ECO:0000313" key="1">
    <source>
        <dbReference type="EMBL" id="BAJ82121.1"/>
    </source>
</evidence>
<protein>
    <submittedName>
        <fullName evidence="1">Uncharacterized protein</fullName>
    </submittedName>
</protein>
<evidence type="ECO:0000313" key="2">
    <source>
        <dbReference type="Proteomes" id="UP000007100"/>
    </source>
</evidence>
<gene>
    <name evidence="1" type="ordered locus">ACMV_27740</name>
</gene>
<dbReference type="Pfam" id="PF12686">
    <property type="entry name" value="DUF3800"/>
    <property type="match status" value="1"/>
</dbReference>
<dbReference type="HOGENOM" id="CLU_092689_0_0_5"/>
<reference evidence="1 2" key="1">
    <citation type="submission" date="2010-12" db="EMBL/GenBank/DDBJ databases">
        <title>Whole genome sequence of Acidiphilium multivorum AIU301.</title>
        <authorList>
            <person name="Narita-Yamada S."/>
            <person name="Nakamura S."/>
            <person name="Ito N."/>
            <person name="Takarada H."/>
            <person name="Katano Y."/>
            <person name="Nakazawa H."/>
            <person name="Hosoyama A."/>
            <person name="Yamada R."/>
            <person name="Fujita N."/>
        </authorList>
    </citation>
    <scope>NUCLEOTIDE SEQUENCE [LARGE SCALE GENOMIC DNA]</scope>
    <source>
        <strain evidence="2">DSM 11245 / JCM 8867 / AIU301</strain>
    </source>
</reference>
<dbReference type="OrthoDB" id="507950at2"/>
<sequence length="262" mass="31095">MNRCRLFIDEVGNDDLKPSSHDENQRYLSLTSLLTRIDLYESRFIPRLADFKTSIFGNGSDAIVLHRREILRREKDFIILNDDALRNRFDAEMLILLRQLPYLISTVVIDKFEYVKTRGEWLFHPYHYCLKTLVERYVLWMRRNEHVGDVVIEQRYPKADKQVKVAFQNIYEQGTEHIPAKIVQKHLTSKEIKFVSKKENCPAMQIVDLIAYPSFKALKYEQKGDQLPNDYGKKIVDILEGWKYARHPTTFNKEGWGKKWLP</sequence>
<organism evidence="1 2">
    <name type="scientific">Acidiphilium multivorum (strain DSM 11245 / JCM 8867 / NBRC 100883 / AIU 301)</name>
    <dbReference type="NCBI Taxonomy" id="926570"/>
    <lineage>
        <taxon>Bacteria</taxon>
        <taxon>Pseudomonadati</taxon>
        <taxon>Pseudomonadota</taxon>
        <taxon>Alphaproteobacteria</taxon>
        <taxon>Acetobacterales</taxon>
        <taxon>Acidocellaceae</taxon>
        <taxon>Acidiphilium</taxon>
    </lineage>
</organism>
<dbReference type="InterPro" id="IPR024524">
    <property type="entry name" value="DUF3800"/>
</dbReference>